<protein>
    <submittedName>
        <fullName evidence="1">Uncharacterized protein</fullName>
    </submittedName>
</protein>
<sequence length="171" mass="17670">MANPNPNSLMLSSATLPSTIAKGITTQLATAIPRLTAWPPSITFETLPPMRIYAARNVPASKAKAVPSKSSLLSTLQGAIKKIPAAASNAHKKSNAFLELDIANTRGPRNSNVTANPKGIRDNESVAVPVAPISGNIPLAIAAPPCTLTMANNTAGTGGIFLSFISVFLQS</sequence>
<comment type="caution">
    <text evidence="1">The sequence shown here is derived from an EMBL/GenBank/DDBJ whole genome shotgun (WGS) entry which is preliminary data.</text>
</comment>
<evidence type="ECO:0000313" key="2">
    <source>
        <dbReference type="Proteomes" id="UP000187203"/>
    </source>
</evidence>
<dbReference type="AlphaFoldDB" id="A0A1R3L1S3"/>
<evidence type="ECO:0000313" key="1">
    <source>
        <dbReference type="EMBL" id="OMP13295.1"/>
    </source>
</evidence>
<accession>A0A1R3L1S3</accession>
<organism evidence="1 2">
    <name type="scientific">Corchorus olitorius</name>
    <dbReference type="NCBI Taxonomy" id="93759"/>
    <lineage>
        <taxon>Eukaryota</taxon>
        <taxon>Viridiplantae</taxon>
        <taxon>Streptophyta</taxon>
        <taxon>Embryophyta</taxon>
        <taxon>Tracheophyta</taxon>
        <taxon>Spermatophyta</taxon>
        <taxon>Magnoliopsida</taxon>
        <taxon>eudicotyledons</taxon>
        <taxon>Gunneridae</taxon>
        <taxon>Pentapetalae</taxon>
        <taxon>rosids</taxon>
        <taxon>malvids</taxon>
        <taxon>Malvales</taxon>
        <taxon>Malvaceae</taxon>
        <taxon>Grewioideae</taxon>
        <taxon>Apeibeae</taxon>
        <taxon>Corchorus</taxon>
    </lineage>
</organism>
<reference evidence="2" key="1">
    <citation type="submission" date="2013-09" db="EMBL/GenBank/DDBJ databases">
        <title>Corchorus olitorius genome sequencing.</title>
        <authorList>
            <person name="Alam M."/>
            <person name="Haque M.S."/>
            <person name="Islam M.S."/>
            <person name="Emdad E.M."/>
            <person name="Islam M.M."/>
            <person name="Ahmed B."/>
            <person name="Halim A."/>
            <person name="Hossen Q.M.M."/>
            <person name="Hossain M.Z."/>
            <person name="Ahmed R."/>
            <person name="Khan M.M."/>
            <person name="Islam R."/>
            <person name="Rashid M.M."/>
            <person name="Khan S.A."/>
            <person name="Rahman M.S."/>
            <person name="Alam M."/>
            <person name="Yahiya A.S."/>
            <person name="Khan M.S."/>
            <person name="Azam M.S."/>
            <person name="Haque T."/>
            <person name="Lashkar M.Z.H."/>
            <person name="Akhand A.I."/>
            <person name="Morshed G."/>
            <person name="Roy S."/>
            <person name="Uddin K.S."/>
            <person name="Rabeya T."/>
            <person name="Hossain A.S."/>
            <person name="Chowdhury A."/>
            <person name="Snigdha A.R."/>
            <person name="Mortoza M.S."/>
            <person name="Matin S.A."/>
            <person name="Hoque S.M.E."/>
            <person name="Islam M.K."/>
            <person name="Roy D.K."/>
            <person name="Haider R."/>
            <person name="Moosa M.M."/>
            <person name="Elias S.M."/>
            <person name="Hasan A.M."/>
            <person name="Jahan S."/>
            <person name="Shafiuddin M."/>
            <person name="Mahmood N."/>
            <person name="Shommy N.S."/>
        </authorList>
    </citation>
    <scope>NUCLEOTIDE SEQUENCE [LARGE SCALE GENOMIC DNA]</scope>
    <source>
        <strain evidence="2">cv. O-4</strain>
    </source>
</reference>
<dbReference type="Proteomes" id="UP000187203">
    <property type="component" value="Unassembled WGS sequence"/>
</dbReference>
<proteinExistence type="predicted"/>
<name>A0A1R3L1S3_9ROSI</name>
<keyword evidence="2" id="KW-1185">Reference proteome</keyword>
<dbReference type="EMBL" id="AWUE01004624">
    <property type="protein sequence ID" value="OMP13295.1"/>
    <property type="molecule type" value="Genomic_DNA"/>
</dbReference>
<gene>
    <name evidence="1" type="ORF">COLO4_01922</name>
</gene>